<feature type="compositionally biased region" description="Polar residues" evidence="1">
    <location>
        <begin position="1"/>
        <end position="11"/>
    </location>
</feature>
<dbReference type="PhylomeDB" id="A0A0G4FJF0"/>
<evidence type="ECO:0000256" key="1">
    <source>
        <dbReference type="SAM" id="MobiDB-lite"/>
    </source>
</evidence>
<feature type="compositionally biased region" description="Pro residues" evidence="1">
    <location>
        <begin position="21"/>
        <end position="36"/>
    </location>
</feature>
<feature type="region of interest" description="Disordered" evidence="1">
    <location>
        <begin position="89"/>
        <end position="122"/>
    </location>
</feature>
<name>A0A0G4FJF0_9ALVE</name>
<accession>A0A0G4FJF0</accession>
<protein>
    <submittedName>
        <fullName evidence="2">Uncharacterized protein</fullName>
    </submittedName>
</protein>
<reference evidence="2" key="1">
    <citation type="submission" date="2014-11" db="EMBL/GenBank/DDBJ databases">
        <authorList>
            <person name="Otto D Thomas"/>
            <person name="Naeem Raeece"/>
        </authorList>
    </citation>
    <scope>NUCLEOTIDE SEQUENCE</scope>
</reference>
<evidence type="ECO:0000313" key="2">
    <source>
        <dbReference type="EMBL" id="CEM13866.1"/>
    </source>
</evidence>
<feature type="region of interest" description="Disordered" evidence="1">
    <location>
        <begin position="1"/>
        <end position="62"/>
    </location>
</feature>
<feature type="compositionally biased region" description="Low complexity" evidence="1">
    <location>
        <begin position="104"/>
        <end position="115"/>
    </location>
</feature>
<proteinExistence type="predicted"/>
<dbReference type="VEuPathDB" id="CryptoDB:Cvel_3400"/>
<dbReference type="EMBL" id="CDMZ01000418">
    <property type="protein sequence ID" value="CEM13866.1"/>
    <property type="molecule type" value="Genomic_DNA"/>
</dbReference>
<organism evidence="2">
    <name type="scientific">Chromera velia CCMP2878</name>
    <dbReference type="NCBI Taxonomy" id="1169474"/>
    <lineage>
        <taxon>Eukaryota</taxon>
        <taxon>Sar</taxon>
        <taxon>Alveolata</taxon>
        <taxon>Colpodellida</taxon>
        <taxon>Chromeraceae</taxon>
        <taxon>Chromera</taxon>
    </lineage>
</organism>
<dbReference type="AlphaFoldDB" id="A0A0G4FJF0"/>
<gene>
    <name evidence="2" type="ORF">Cvel_3400</name>
</gene>
<sequence>MERSLSPSQRRGPTLESDPPISGPPPSGGVAPPPAFDSPSTSPERSDEEEVSRGNVYGARDAPQVFEQMFRGLLTDNAEAVRAVVEMGNRWSPGGPETSGGAQPKAKALSKAKASPSPPQMVESVLCPVPDFSRWGIQN</sequence>